<dbReference type="PANTHER" id="PTHR31410">
    <property type="entry name" value="TRANSMEMBRANE PROTEIN 246"/>
    <property type="match status" value="1"/>
</dbReference>
<dbReference type="CDD" id="cd22189">
    <property type="entry name" value="PGAP4-like_fungal"/>
    <property type="match status" value="1"/>
</dbReference>
<feature type="transmembrane region" description="Helical" evidence="1">
    <location>
        <begin position="12"/>
        <end position="32"/>
    </location>
</feature>
<proteinExistence type="predicted"/>
<accession>A0ABR4CGW8</accession>
<keyword evidence="1" id="KW-0472">Membrane</keyword>
<gene>
    <name evidence="2" type="ORF">VTL71DRAFT_15538</name>
</gene>
<keyword evidence="1" id="KW-1133">Transmembrane helix</keyword>
<dbReference type="InterPro" id="IPR029675">
    <property type="entry name" value="PGAP4"/>
</dbReference>
<feature type="transmembrane region" description="Helical" evidence="1">
    <location>
        <begin position="297"/>
        <end position="318"/>
    </location>
</feature>
<evidence type="ECO:0000313" key="2">
    <source>
        <dbReference type="EMBL" id="KAL2069200.1"/>
    </source>
</evidence>
<comment type="caution">
    <text evidence="2">The sequence shown here is derived from an EMBL/GenBank/DDBJ whole genome shotgun (WGS) entry which is preliminary data.</text>
</comment>
<sequence>MFRISIPNFLKATLLSGTIFSLALLYGWTHFYRDPGSIFFDQSRAFESKYSLHREREAIAYWNNITASLQDIENERASGEFFKAGADPTICVTFLTIARKTDKQYIDLALSSTLAGLSPVERADIDLKIYFADTDPIVHPSWQTVLANVSDETYSPYGTVSPSQFAKLVTLEREGNFGAKGSIDYATALNHCYATSTAPYIAIFEDDILVADSWLTRSLLALRDINAQMARKSVRKEPGWLFMRLFNEERASGWASHALFANNTPLISLGIGLALATILIYLRDYWKGGSKMLARRLDNAVIFVVCGLSVPAFVILFYQAGKASMLPPSPGVRMQDFGCCTQGMVFPRESVPGVVEHLHKAAEVHRPYDVAMDDYATENGLERFALYPVMVQHVGERSVITPDRRGDSRVWSMAFESLNPERLRAYHSRILKQIYAL</sequence>
<keyword evidence="1" id="KW-0812">Transmembrane</keyword>
<evidence type="ECO:0000256" key="1">
    <source>
        <dbReference type="SAM" id="Phobius"/>
    </source>
</evidence>
<organism evidence="2 3">
    <name type="scientific">Oculimacula yallundae</name>
    <dbReference type="NCBI Taxonomy" id="86028"/>
    <lineage>
        <taxon>Eukaryota</taxon>
        <taxon>Fungi</taxon>
        <taxon>Dikarya</taxon>
        <taxon>Ascomycota</taxon>
        <taxon>Pezizomycotina</taxon>
        <taxon>Leotiomycetes</taxon>
        <taxon>Helotiales</taxon>
        <taxon>Ploettnerulaceae</taxon>
        <taxon>Oculimacula</taxon>
    </lineage>
</organism>
<dbReference type="PANTHER" id="PTHR31410:SF1">
    <property type="entry name" value="POST-GPI ATTACHMENT TO PROTEINS FACTOR 4"/>
    <property type="match status" value="1"/>
</dbReference>
<name>A0ABR4CGW8_9HELO</name>
<keyword evidence="3" id="KW-1185">Reference proteome</keyword>
<evidence type="ECO:0000313" key="3">
    <source>
        <dbReference type="Proteomes" id="UP001595075"/>
    </source>
</evidence>
<dbReference type="EMBL" id="JAZHXI010000008">
    <property type="protein sequence ID" value="KAL2069200.1"/>
    <property type="molecule type" value="Genomic_DNA"/>
</dbReference>
<protein>
    <submittedName>
        <fullName evidence="2">Uncharacterized protein</fullName>
    </submittedName>
</protein>
<reference evidence="2 3" key="1">
    <citation type="journal article" date="2024" name="Commun. Biol.">
        <title>Comparative genomic analysis of thermophilic fungi reveals convergent evolutionary adaptations and gene losses.</title>
        <authorList>
            <person name="Steindorff A.S."/>
            <person name="Aguilar-Pontes M.V."/>
            <person name="Robinson A.J."/>
            <person name="Andreopoulos B."/>
            <person name="LaButti K."/>
            <person name="Kuo A."/>
            <person name="Mondo S."/>
            <person name="Riley R."/>
            <person name="Otillar R."/>
            <person name="Haridas S."/>
            <person name="Lipzen A."/>
            <person name="Grimwood J."/>
            <person name="Schmutz J."/>
            <person name="Clum A."/>
            <person name="Reid I.D."/>
            <person name="Moisan M.C."/>
            <person name="Butler G."/>
            <person name="Nguyen T.T.M."/>
            <person name="Dewar K."/>
            <person name="Conant G."/>
            <person name="Drula E."/>
            <person name="Henrissat B."/>
            <person name="Hansel C."/>
            <person name="Singer S."/>
            <person name="Hutchinson M.I."/>
            <person name="de Vries R.P."/>
            <person name="Natvig D.O."/>
            <person name="Powell A.J."/>
            <person name="Tsang A."/>
            <person name="Grigoriev I.V."/>
        </authorList>
    </citation>
    <scope>NUCLEOTIDE SEQUENCE [LARGE SCALE GENOMIC DNA]</scope>
    <source>
        <strain evidence="2 3">CBS 494.80</strain>
    </source>
</reference>
<feature type="transmembrane region" description="Helical" evidence="1">
    <location>
        <begin position="266"/>
        <end position="285"/>
    </location>
</feature>
<dbReference type="Proteomes" id="UP001595075">
    <property type="component" value="Unassembled WGS sequence"/>
</dbReference>